<dbReference type="Proteomes" id="UP000316093">
    <property type="component" value="Chromosome"/>
</dbReference>
<dbReference type="EMBL" id="CP041046">
    <property type="protein sequence ID" value="QDE39736.1"/>
    <property type="molecule type" value="Genomic_DNA"/>
</dbReference>
<evidence type="ECO:0000313" key="1">
    <source>
        <dbReference type="EMBL" id="QDE39736.1"/>
    </source>
</evidence>
<sequence>MLLRQWIAVAIMMAWVLPAISNAAGREPITIRTETYPRPPYSGATYYVYERGGAVICTKLAVCNKYDECQTSYHAGVFKDPEDVETGKPYGGSPAVTIPDGKLRKHQCLAKFVPDVL</sequence>
<protein>
    <submittedName>
        <fullName evidence="1">Uncharacterized protein</fullName>
    </submittedName>
</protein>
<dbReference type="OrthoDB" id="7997719at2"/>
<dbReference type="AlphaFoldDB" id="A0A4Y5Z485"/>
<name>A0A4Y5Z485_9GAMM</name>
<evidence type="ECO:0000313" key="2">
    <source>
        <dbReference type="Proteomes" id="UP000316093"/>
    </source>
</evidence>
<dbReference type="KEGG" id="lpy:FIV34_11230"/>
<dbReference type="RefSeq" id="WP_139982743.1">
    <property type="nucleotide sequence ID" value="NZ_CP041046.1"/>
</dbReference>
<keyword evidence="2" id="KW-1185">Reference proteome</keyword>
<reference evidence="1 2" key="1">
    <citation type="submission" date="2019-06" db="EMBL/GenBank/DDBJ databases">
        <title>A complete genome sequence for Luteibacter pinisoli MAH-14.</title>
        <authorList>
            <person name="Baltrus D.A."/>
        </authorList>
    </citation>
    <scope>NUCLEOTIDE SEQUENCE [LARGE SCALE GENOMIC DNA]</scope>
    <source>
        <strain evidence="1 2">MAH-14</strain>
    </source>
</reference>
<proteinExistence type="predicted"/>
<organism evidence="1 2">
    <name type="scientific">Luteibacter pinisoli</name>
    <dbReference type="NCBI Taxonomy" id="2589080"/>
    <lineage>
        <taxon>Bacteria</taxon>
        <taxon>Pseudomonadati</taxon>
        <taxon>Pseudomonadota</taxon>
        <taxon>Gammaproteobacteria</taxon>
        <taxon>Lysobacterales</taxon>
        <taxon>Rhodanobacteraceae</taxon>
        <taxon>Luteibacter</taxon>
    </lineage>
</organism>
<accession>A0A4Y5Z485</accession>
<gene>
    <name evidence="1" type="ORF">FIV34_11230</name>
</gene>